<feature type="transmembrane region" description="Helical" evidence="1">
    <location>
        <begin position="25"/>
        <end position="48"/>
    </location>
</feature>
<evidence type="ECO:0000313" key="3">
    <source>
        <dbReference type="Proteomes" id="UP001496720"/>
    </source>
</evidence>
<reference evidence="2 3" key="1">
    <citation type="submission" date="2024-06" db="EMBL/GenBank/DDBJ databases">
        <title>The Natural Products Discovery Center: Release of the First 8490 Sequenced Strains for Exploring Actinobacteria Biosynthetic Diversity.</title>
        <authorList>
            <person name="Kalkreuter E."/>
            <person name="Kautsar S.A."/>
            <person name="Yang D."/>
            <person name="Bader C.D."/>
            <person name="Teijaro C.N."/>
            <person name="Fluegel L."/>
            <person name="Davis C.M."/>
            <person name="Simpson J.R."/>
            <person name="Lauterbach L."/>
            <person name="Steele A.D."/>
            <person name="Gui C."/>
            <person name="Meng S."/>
            <person name="Li G."/>
            <person name="Viehrig K."/>
            <person name="Ye F."/>
            <person name="Su P."/>
            <person name="Kiefer A.F."/>
            <person name="Nichols A."/>
            <person name="Cepeda A.J."/>
            <person name="Yan W."/>
            <person name="Fan B."/>
            <person name="Jiang Y."/>
            <person name="Adhikari A."/>
            <person name="Zheng C.-J."/>
            <person name="Schuster L."/>
            <person name="Cowan T.M."/>
            <person name="Smanski M.J."/>
            <person name="Chevrette M.G."/>
            <person name="De Carvalho L.P.S."/>
            <person name="Shen B."/>
        </authorList>
    </citation>
    <scope>NUCLEOTIDE SEQUENCE [LARGE SCALE GENOMIC DNA]</scope>
    <source>
        <strain evidence="2 3">NPDC001615</strain>
    </source>
</reference>
<comment type="caution">
    <text evidence="2">The sequence shown here is derived from an EMBL/GenBank/DDBJ whole genome shotgun (WGS) entry which is preliminary data.</text>
</comment>
<organism evidence="2 3">
    <name type="scientific">Streptomyces violaceorubidus</name>
    <dbReference type="NCBI Taxonomy" id="284042"/>
    <lineage>
        <taxon>Bacteria</taxon>
        <taxon>Bacillati</taxon>
        <taxon>Actinomycetota</taxon>
        <taxon>Actinomycetes</taxon>
        <taxon>Kitasatosporales</taxon>
        <taxon>Streptomycetaceae</taxon>
        <taxon>Streptomyces</taxon>
    </lineage>
</organism>
<dbReference type="EMBL" id="JBEOZY010000017">
    <property type="protein sequence ID" value="MER6166484.1"/>
    <property type="molecule type" value="Genomic_DNA"/>
</dbReference>
<dbReference type="RefSeq" id="WP_352148121.1">
    <property type="nucleotide sequence ID" value="NZ_JBEOZY010000017.1"/>
</dbReference>
<accession>A0ABV1SYR5</accession>
<evidence type="ECO:0000313" key="2">
    <source>
        <dbReference type="EMBL" id="MER6166484.1"/>
    </source>
</evidence>
<dbReference type="Proteomes" id="UP001496720">
    <property type="component" value="Unassembled WGS sequence"/>
</dbReference>
<keyword evidence="1" id="KW-0472">Membrane</keyword>
<evidence type="ECO:0000256" key="1">
    <source>
        <dbReference type="SAM" id="Phobius"/>
    </source>
</evidence>
<sequence>MAGQRPVPGGGESSFGRGAGQGCGFCMGVLLALVILVALVLFGGIAALSGQ</sequence>
<keyword evidence="3" id="KW-1185">Reference proteome</keyword>
<protein>
    <recommendedName>
        <fullName evidence="4">Sporulation protein YjcZ</fullName>
    </recommendedName>
</protein>
<proteinExistence type="predicted"/>
<evidence type="ECO:0008006" key="4">
    <source>
        <dbReference type="Google" id="ProtNLM"/>
    </source>
</evidence>
<gene>
    <name evidence="2" type="ORF">ABT188_18295</name>
</gene>
<keyword evidence="1" id="KW-1133">Transmembrane helix</keyword>
<keyword evidence="1" id="KW-0812">Transmembrane</keyword>
<name>A0ABV1SYR5_9ACTN</name>